<evidence type="ECO:0000313" key="5">
    <source>
        <dbReference type="Proteomes" id="UP000000493"/>
    </source>
</evidence>
<dbReference type="EMBL" id="CP002859">
    <property type="protein sequence ID" value="AEI50289.1"/>
    <property type="molecule type" value="Genomic_DNA"/>
</dbReference>
<evidence type="ECO:0000256" key="1">
    <source>
        <dbReference type="ARBA" id="ARBA00006464"/>
    </source>
</evidence>
<protein>
    <submittedName>
        <fullName evidence="4">Sugar transferase</fullName>
    </submittedName>
</protein>
<gene>
    <name evidence="4" type="ordered locus">Runsl_3935</name>
</gene>
<keyword evidence="4" id="KW-0808">Transferase</keyword>
<dbReference type="Proteomes" id="UP000000493">
    <property type="component" value="Chromosome"/>
</dbReference>
<dbReference type="GO" id="GO:0016780">
    <property type="term" value="F:phosphotransferase activity, for other substituted phosphate groups"/>
    <property type="evidence" value="ECO:0007669"/>
    <property type="project" value="TreeGrafter"/>
</dbReference>
<dbReference type="KEGG" id="rsi:Runsl_3935"/>
<evidence type="ECO:0000256" key="2">
    <source>
        <dbReference type="SAM" id="Phobius"/>
    </source>
</evidence>
<keyword evidence="2" id="KW-1133">Transmembrane helix</keyword>
<dbReference type="RefSeq" id="WP_013929592.1">
    <property type="nucleotide sequence ID" value="NC_015703.1"/>
</dbReference>
<dbReference type="Pfam" id="PF02397">
    <property type="entry name" value="Bac_transf"/>
    <property type="match status" value="1"/>
</dbReference>
<dbReference type="AlphaFoldDB" id="A0A7U4E7E1"/>
<keyword evidence="5" id="KW-1185">Reference proteome</keyword>
<dbReference type="PANTHER" id="PTHR30576:SF0">
    <property type="entry name" value="UNDECAPRENYL-PHOSPHATE N-ACETYLGALACTOSAMINYL 1-PHOSPHATE TRANSFERASE-RELATED"/>
    <property type="match status" value="1"/>
</dbReference>
<feature type="domain" description="Bacterial sugar transferase" evidence="3">
    <location>
        <begin position="152"/>
        <end position="334"/>
    </location>
</feature>
<evidence type="ECO:0000313" key="4">
    <source>
        <dbReference type="EMBL" id="AEI50289.1"/>
    </source>
</evidence>
<organism evidence="4 5">
    <name type="scientific">Runella slithyformis (strain ATCC 29530 / DSM 19594 / LMG 11500 / NCIMB 11436 / LSU 4)</name>
    <dbReference type="NCBI Taxonomy" id="761193"/>
    <lineage>
        <taxon>Bacteria</taxon>
        <taxon>Pseudomonadati</taxon>
        <taxon>Bacteroidota</taxon>
        <taxon>Cytophagia</taxon>
        <taxon>Cytophagales</taxon>
        <taxon>Spirosomataceae</taxon>
        <taxon>Runella</taxon>
    </lineage>
</organism>
<evidence type="ECO:0000259" key="3">
    <source>
        <dbReference type="Pfam" id="PF02397"/>
    </source>
</evidence>
<name>A0A7U4E7E1_RUNSL</name>
<dbReference type="InterPro" id="IPR003362">
    <property type="entry name" value="Bact_transf"/>
</dbReference>
<reference evidence="4 5" key="2">
    <citation type="journal article" date="2012" name="Stand. Genomic Sci.">
        <title>Complete genome sequence of the aquatic bacterium Runella slithyformis type strain (LSU 4(T)).</title>
        <authorList>
            <person name="Copeland A."/>
            <person name="Zhang X."/>
            <person name="Misra M."/>
            <person name="Lapidus A."/>
            <person name="Nolan M."/>
            <person name="Lucas S."/>
            <person name="Deshpande S."/>
            <person name="Cheng J.F."/>
            <person name="Tapia R."/>
            <person name="Goodwin L.A."/>
            <person name="Pitluck S."/>
            <person name="Liolios K."/>
            <person name="Pagani I."/>
            <person name="Ivanova N."/>
            <person name="Mikhailova N."/>
            <person name="Pati A."/>
            <person name="Chen A."/>
            <person name="Palaniappan K."/>
            <person name="Land M."/>
            <person name="Hauser L."/>
            <person name="Pan C."/>
            <person name="Jeffries C.D."/>
            <person name="Detter J.C."/>
            <person name="Brambilla E.M."/>
            <person name="Rohde M."/>
            <person name="Djao O.D."/>
            <person name="Goker M."/>
            <person name="Sikorski J."/>
            <person name="Tindall B.J."/>
            <person name="Woyke T."/>
            <person name="Bristow J."/>
            <person name="Eisen J.A."/>
            <person name="Markowitz V."/>
            <person name="Hugenholtz P."/>
            <person name="Kyrpides N.C."/>
            <person name="Klenk H.P."/>
            <person name="Mavromatis K."/>
        </authorList>
    </citation>
    <scope>NUCLEOTIDE SEQUENCE [LARGE SCALE GENOMIC DNA]</scope>
    <source>
        <strain evidence="5">ATCC 29530 / DSM 19594 / LMG 11500 / NCIMB 11436 / LSU 4</strain>
    </source>
</reference>
<sequence>MEDKLYPRSIEFRSNKASIHSISSKNSSGKEVLIITGYDYFLQKRDLKTILQKYCKLILIPRSVDIYYLETEVGKLIEQYEHIHMVNNPGYDQQHQIIYRFFALSNKTFRTTVVFDFCESFLKKIYIPESMSDAGEVHFDFKYFGLPIRIIKKSIDLGIGLFLLPPTLPFWAISAMYIRLQSPGKIFFRQKRVGIRNGEFSCIKFRSMHSDAESGGAQFASRNDERIFPFGRLMRATRIDELPQLLNIIKGEMSLVGPRPERRVFVDTFEELIPHYKQRHAVKPGISGYAQVMYPYGAGVTDARHKLMYDLYYIKHWSIGLEIQIIIRTIATVLLKRGL</sequence>
<reference evidence="5" key="1">
    <citation type="submission" date="2011-06" db="EMBL/GenBank/DDBJ databases">
        <title>The complete genome of chromosome of Runella slithyformis DSM 19594.</title>
        <authorList>
            <consortium name="US DOE Joint Genome Institute (JGI-PGF)"/>
            <person name="Lucas S."/>
            <person name="Han J."/>
            <person name="Lapidus A."/>
            <person name="Bruce D."/>
            <person name="Goodwin L."/>
            <person name="Pitluck S."/>
            <person name="Peters L."/>
            <person name="Kyrpides N."/>
            <person name="Mavromatis K."/>
            <person name="Ivanova N."/>
            <person name="Ovchinnikova G."/>
            <person name="Zhang X."/>
            <person name="Misra M."/>
            <person name="Detter J.C."/>
            <person name="Tapia R."/>
            <person name="Han C."/>
            <person name="Land M."/>
            <person name="Hauser L."/>
            <person name="Markowitz V."/>
            <person name="Cheng J.-F."/>
            <person name="Hugenholtz P."/>
            <person name="Woyke T."/>
            <person name="Wu D."/>
            <person name="Tindall B."/>
            <person name="Faehrich R."/>
            <person name="Brambilla E."/>
            <person name="Klenk H.-P."/>
            <person name="Eisen J.A."/>
        </authorList>
    </citation>
    <scope>NUCLEOTIDE SEQUENCE [LARGE SCALE GENOMIC DNA]</scope>
    <source>
        <strain evidence="5">ATCC 29530 / DSM 19594 / LMG 11500 / NCIMB 11436 / LSU 4</strain>
    </source>
</reference>
<comment type="similarity">
    <text evidence="1">Belongs to the bacterial sugar transferase family.</text>
</comment>
<keyword evidence="2" id="KW-0472">Membrane</keyword>
<dbReference type="PANTHER" id="PTHR30576">
    <property type="entry name" value="COLANIC BIOSYNTHESIS UDP-GLUCOSE LIPID CARRIER TRANSFERASE"/>
    <property type="match status" value="1"/>
</dbReference>
<feature type="transmembrane region" description="Helical" evidence="2">
    <location>
        <begin position="157"/>
        <end position="178"/>
    </location>
</feature>
<proteinExistence type="inferred from homology"/>
<accession>A0A7U4E7E1</accession>
<keyword evidence="2" id="KW-0812">Transmembrane</keyword>